<name>A0A291QVN0_9BACT</name>
<accession>A0A291QVN0</accession>
<dbReference type="PANTHER" id="PTHR40469:SF2">
    <property type="entry name" value="GALACTOSE-BINDING DOMAIN-LIKE SUPERFAMILY PROTEIN"/>
    <property type="match status" value="1"/>
</dbReference>
<protein>
    <recommendedName>
        <fullName evidence="2">ThuA-like domain-containing protein</fullName>
    </recommendedName>
</protein>
<sequence>MQNSKFKLLKLTLSLLLLQINIATAQEVNNKPKVLSFFYGKDDLAHVSFDHEANEWFSKLAVEKGFIYDTTSNWDLLDTAVLKNYQAVFFLDYRPNTAKQRAAFEYYMENGGSWLGFHFAAFALTPSKYPQDWDWYHIHFLGSGSYVSNTWRPTPAYLKVESRHRTTRRLDSVFISGANEWYRWERDLRNNPKIKILLSIHPESFPLGTGPKPSEIWHRGFYPVAWTNKDYRMVYINMGHNDMDYEGGTNKTLSHTFGHEMQDKFITQCVAWLLDLY</sequence>
<dbReference type="Proteomes" id="UP000220133">
    <property type="component" value="Chromosome"/>
</dbReference>
<evidence type="ECO:0000256" key="1">
    <source>
        <dbReference type="SAM" id="SignalP"/>
    </source>
</evidence>
<organism evidence="3 4">
    <name type="scientific">Chitinophaga caeni</name>
    <dbReference type="NCBI Taxonomy" id="2029983"/>
    <lineage>
        <taxon>Bacteria</taxon>
        <taxon>Pseudomonadati</taxon>
        <taxon>Bacteroidota</taxon>
        <taxon>Chitinophagia</taxon>
        <taxon>Chitinophagales</taxon>
        <taxon>Chitinophagaceae</taxon>
        <taxon>Chitinophaga</taxon>
    </lineage>
</organism>
<dbReference type="KEGG" id="cbae:COR50_13040"/>
<dbReference type="EMBL" id="CP023777">
    <property type="protein sequence ID" value="ATL48016.1"/>
    <property type="molecule type" value="Genomic_DNA"/>
</dbReference>
<feature type="chain" id="PRO_5013058830" description="ThuA-like domain-containing protein" evidence="1">
    <location>
        <begin position="26"/>
        <end position="277"/>
    </location>
</feature>
<dbReference type="SUPFAM" id="SSF52317">
    <property type="entry name" value="Class I glutamine amidotransferase-like"/>
    <property type="match status" value="1"/>
</dbReference>
<keyword evidence="1" id="KW-0732">Signal</keyword>
<dbReference type="Pfam" id="PF06283">
    <property type="entry name" value="ThuA"/>
    <property type="match status" value="1"/>
</dbReference>
<gene>
    <name evidence="3" type="ORF">COR50_13040</name>
</gene>
<keyword evidence="4" id="KW-1185">Reference proteome</keyword>
<dbReference type="InterPro" id="IPR029010">
    <property type="entry name" value="ThuA-like"/>
</dbReference>
<reference evidence="3 4" key="1">
    <citation type="submission" date="2017-10" db="EMBL/GenBank/DDBJ databases">
        <title>Paenichitinophaga pekingensis gen. nov., sp. nov., isolated from activated sludge.</title>
        <authorList>
            <person name="Jin D."/>
            <person name="Kong X."/>
            <person name="Deng Y."/>
            <person name="Bai Z."/>
        </authorList>
    </citation>
    <scope>NUCLEOTIDE SEQUENCE [LARGE SCALE GENOMIC DNA]</scope>
    <source>
        <strain evidence="3 4">13</strain>
    </source>
</reference>
<feature type="signal peptide" evidence="1">
    <location>
        <begin position="1"/>
        <end position="25"/>
    </location>
</feature>
<evidence type="ECO:0000313" key="3">
    <source>
        <dbReference type="EMBL" id="ATL48016.1"/>
    </source>
</evidence>
<dbReference type="PANTHER" id="PTHR40469">
    <property type="entry name" value="SECRETED GLYCOSYL HYDROLASE"/>
    <property type="match status" value="1"/>
</dbReference>
<dbReference type="OrthoDB" id="3296611at2"/>
<feature type="domain" description="ThuA-like" evidence="2">
    <location>
        <begin position="41"/>
        <end position="246"/>
    </location>
</feature>
<proteinExistence type="predicted"/>
<dbReference type="InterPro" id="IPR029062">
    <property type="entry name" value="Class_I_gatase-like"/>
</dbReference>
<evidence type="ECO:0000313" key="4">
    <source>
        <dbReference type="Proteomes" id="UP000220133"/>
    </source>
</evidence>
<dbReference type="RefSeq" id="WP_098194393.1">
    <property type="nucleotide sequence ID" value="NZ_CP023777.1"/>
</dbReference>
<evidence type="ECO:0000259" key="2">
    <source>
        <dbReference type="Pfam" id="PF06283"/>
    </source>
</evidence>
<dbReference type="AlphaFoldDB" id="A0A291QVN0"/>
<dbReference type="Gene3D" id="3.40.50.880">
    <property type="match status" value="1"/>
</dbReference>